<dbReference type="AlphaFoldDB" id="A0A4R3LAX4"/>
<comment type="caution">
    <text evidence="1">The sequence shown here is derived from an EMBL/GenBank/DDBJ whole genome shotgun (WGS) entry which is preliminary data.</text>
</comment>
<dbReference type="EMBL" id="VJNC01000010">
    <property type="protein sequence ID" value="TSE21277.1"/>
    <property type="molecule type" value="Genomic_DNA"/>
</dbReference>
<dbReference type="InterPro" id="IPR021830">
    <property type="entry name" value="DUF3422"/>
</dbReference>
<dbReference type="Pfam" id="PF11902">
    <property type="entry name" value="DUF3422"/>
    <property type="match status" value="1"/>
</dbReference>
<proteinExistence type="predicted"/>
<dbReference type="EMBL" id="SMAH01000010">
    <property type="protein sequence ID" value="TCS97291.1"/>
    <property type="molecule type" value="Genomic_DNA"/>
</dbReference>
<reference evidence="1 3" key="1">
    <citation type="submission" date="2019-03" db="EMBL/GenBank/DDBJ databases">
        <title>Genomic Encyclopedia of Type Strains, Phase IV (KMG-IV): sequencing the most valuable type-strain genomes for metagenomic binning, comparative biology and taxonomic classification.</title>
        <authorList>
            <person name="Goeker M."/>
        </authorList>
    </citation>
    <scope>NUCLEOTIDE SEQUENCE [LARGE SCALE GENOMIC DNA]</scope>
    <source>
        <strain evidence="1 3">DSM 12034</strain>
    </source>
</reference>
<protein>
    <submittedName>
        <fullName evidence="1">Putative membrane-anchored protein</fullName>
    </submittedName>
</protein>
<evidence type="ECO:0000313" key="4">
    <source>
        <dbReference type="Proteomes" id="UP000315577"/>
    </source>
</evidence>
<dbReference type="Proteomes" id="UP000315577">
    <property type="component" value="Unassembled WGS sequence"/>
</dbReference>
<dbReference type="RefSeq" id="WP_132962898.1">
    <property type="nucleotide sequence ID" value="NZ_SMAH01000010.1"/>
</dbReference>
<sequence>MSHDWPAPPLSDSPVLPPDDERRRVLHEEIHARPPARIRLPALVVYVAVLNDGVSRAEELEHLRRLPGQQGLGPDDLERNFVRLRFGGGYTLKWERHTEFTRYSLVQPLPEGAGLGAREPVLQPHPLLPPGWLATIPGRTLCAVELAIDPQRLNDPVALLERARPWFGGRPVVASLLGQPSHSMVVTDFHLRPDGFERMLVLAPPTTSETRAGRITARLLELETYRMMALLGLPVAKTLAGPLAEGEAELARLTAEMQAKAASDQVLLDALVALAARIEHHIAGHGYRFSATRAYERIVQQRAAELRQQPIPGTQTISEFMQRRFAPAMATVASVEQRLAALSQRVARASALLRTRVDIAREEQNRQLLEKLTRGQTLQLRLQTTVEGLSIAAISYYVISLVLYGAKALKSAGVPLHPELTAGALMPLVLWAVWRTTRRIHAKLHDAP</sequence>
<reference evidence="2 4" key="2">
    <citation type="submission" date="2019-07" db="EMBL/GenBank/DDBJ databases">
        <title>Tepidimonas ignava SPS-1037 draft genome.</title>
        <authorList>
            <person name="Da Costa M.S."/>
            <person name="Froufe H.J.C."/>
            <person name="Egas C."/>
            <person name="Albuquerque L."/>
        </authorList>
    </citation>
    <scope>NUCLEOTIDE SEQUENCE [LARGE SCALE GENOMIC DNA]</scope>
    <source>
        <strain evidence="2 4">SPS-1037</strain>
    </source>
</reference>
<gene>
    <name evidence="1" type="ORF">EDC36_11074</name>
    <name evidence="2" type="ORF">Tigna_01663</name>
</gene>
<evidence type="ECO:0000313" key="3">
    <source>
        <dbReference type="Proteomes" id="UP000295536"/>
    </source>
</evidence>
<name>A0A4R3LAX4_9BURK</name>
<evidence type="ECO:0000313" key="2">
    <source>
        <dbReference type="EMBL" id="TSE21277.1"/>
    </source>
</evidence>
<keyword evidence="4" id="KW-1185">Reference proteome</keyword>
<accession>A0A4R3LAX4</accession>
<organism evidence="1 3">
    <name type="scientific">Tepidimonas ignava</name>
    <dbReference type="NCBI Taxonomy" id="114249"/>
    <lineage>
        <taxon>Bacteria</taxon>
        <taxon>Pseudomonadati</taxon>
        <taxon>Pseudomonadota</taxon>
        <taxon>Betaproteobacteria</taxon>
        <taxon>Burkholderiales</taxon>
        <taxon>Tepidimonas</taxon>
    </lineage>
</organism>
<dbReference type="OrthoDB" id="9767470at2"/>
<dbReference type="Proteomes" id="UP000295536">
    <property type="component" value="Unassembled WGS sequence"/>
</dbReference>
<evidence type="ECO:0000313" key="1">
    <source>
        <dbReference type="EMBL" id="TCS97291.1"/>
    </source>
</evidence>